<evidence type="ECO:0000313" key="3">
    <source>
        <dbReference type="EMBL" id="MDC0672016.1"/>
    </source>
</evidence>
<reference evidence="3 4" key="1">
    <citation type="submission" date="2022-11" db="EMBL/GenBank/DDBJ databases">
        <title>Minimal conservation of predation-associated metabolite biosynthetic gene clusters underscores biosynthetic potential of Myxococcota including descriptions for ten novel species: Archangium lansinium sp. nov., Myxococcus landrumus sp. nov., Nannocystis bai.</title>
        <authorList>
            <person name="Ahearne A."/>
            <person name="Stevens C."/>
            <person name="Dowd S."/>
        </authorList>
    </citation>
    <scope>NUCLEOTIDE SEQUENCE [LARGE SCALE GENOMIC DNA]</scope>
    <source>
        <strain evidence="3 4">NCELM</strain>
    </source>
</reference>
<protein>
    <recommendedName>
        <fullName evidence="5">Myxococcus cysteine-rich repeat-containing protein</fullName>
    </recommendedName>
</protein>
<feature type="chain" id="PRO_5045171480" description="Myxococcus cysteine-rich repeat-containing protein" evidence="2">
    <location>
        <begin position="28"/>
        <end position="213"/>
    </location>
</feature>
<evidence type="ECO:0008006" key="5">
    <source>
        <dbReference type="Google" id="ProtNLM"/>
    </source>
</evidence>
<gene>
    <name evidence="3" type="ORF">POL58_29995</name>
</gene>
<sequence length="213" mass="21223">MPAPVPARHLPHAALLALLVISFPGCSNDSPGTTDCGTASCSATDTTTTDASTSTPTTGPTLCGNAVVDPGELCDDGEDCDDGVCNLDAYTGKEHCSASCSGLYPNWCGDKAMQSQEACDEGGNTPTCDADCTPVECGDGLLNAPAGEACDDGPANSDAYDDTLTSSPATPRAPATPRTAATASARTLSRTPPAPTAPAATASRAPPRPAMTA</sequence>
<keyword evidence="2" id="KW-0732">Signal</keyword>
<accession>A0ABT5BD10</accession>
<organism evidence="3 4">
    <name type="scientific">Nannocystis radixulma</name>
    <dbReference type="NCBI Taxonomy" id="2995305"/>
    <lineage>
        <taxon>Bacteria</taxon>
        <taxon>Pseudomonadati</taxon>
        <taxon>Myxococcota</taxon>
        <taxon>Polyangia</taxon>
        <taxon>Nannocystales</taxon>
        <taxon>Nannocystaceae</taxon>
        <taxon>Nannocystis</taxon>
    </lineage>
</organism>
<evidence type="ECO:0000256" key="1">
    <source>
        <dbReference type="SAM" id="MobiDB-lite"/>
    </source>
</evidence>
<feature type="compositionally biased region" description="Low complexity" evidence="1">
    <location>
        <begin position="163"/>
        <end position="205"/>
    </location>
</feature>
<proteinExistence type="predicted"/>
<evidence type="ECO:0000256" key="2">
    <source>
        <dbReference type="SAM" id="SignalP"/>
    </source>
</evidence>
<name>A0ABT5BD10_9BACT</name>
<dbReference type="EMBL" id="JAQNDN010000019">
    <property type="protein sequence ID" value="MDC0672016.1"/>
    <property type="molecule type" value="Genomic_DNA"/>
</dbReference>
<dbReference type="RefSeq" id="WP_272003090.1">
    <property type="nucleotide sequence ID" value="NZ_JAQNDN010000019.1"/>
</dbReference>
<comment type="caution">
    <text evidence="3">The sequence shown here is derived from an EMBL/GenBank/DDBJ whole genome shotgun (WGS) entry which is preliminary data.</text>
</comment>
<keyword evidence="4" id="KW-1185">Reference proteome</keyword>
<evidence type="ECO:0000313" key="4">
    <source>
        <dbReference type="Proteomes" id="UP001217838"/>
    </source>
</evidence>
<feature type="region of interest" description="Disordered" evidence="1">
    <location>
        <begin position="153"/>
        <end position="213"/>
    </location>
</feature>
<feature type="signal peptide" evidence="2">
    <location>
        <begin position="1"/>
        <end position="27"/>
    </location>
</feature>
<dbReference type="Proteomes" id="UP001217838">
    <property type="component" value="Unassembled WGS sequence"/>
</dbReference>